<reference evidence="1 2" key="1">
    <citation type="submission" date="2019-10" db="EMBL/GenBank/DDBJ databases">
        <title>Assembly and Annotation for the nematode Trichostrongylus colubriformis.</title>
        <authorList>
            <person name="Martin J."/>
        </authorList>
    </citation>
    <scope>NUCLEOTIDE SEQUENCE [LARGE SCALE GENOMIC DNA]</scope>
    <source>
        <strain evidence="1">G859</strain>
        <tissue evidence="1">Whole worm</tissue>
    </source>
</reference>
<dbReference type="Proteomes" id="UP001331761">
    <property type="component" value="Unassembled WGS sequence"/>
</dbReference>
<comment type="caution">
    <text evidence="1">The sequence shown here is derived from an EMBL/GenBank/DDBJ whole genome shotgun (WGS) entry which is preliminary data.</text>
</comment>
<dbReference type="EMBL" id="WIXE01023873">
    <property type="protein sequence ID" value="KAK5966109.1"/>
    <property type="molecule type" value="Genomic_DNA"/>
</dbReference>
<dbReference type="AlphaFoldDB" id="A0AAN8IVC4"/>
<sequence length="98" mass="11333">MVEARRNIRRLHLCIAGPAWFHVERYPNSNRHILRNGLDCLAGPDVFHVERSPNISLPELDSLVSLRRLHILRNRLDCLPMSKLFQPIGSSNLNQLML</sequence>
<organism evidence="1 2">
    <name type="scientific">Trichostrongylus colubriformis</name>
    <name type="common">Black scour worm</name>
    <dbReference type="NCBI Taxonomy" id="6319"/>
    <lineage>
        <taxon>Eukaryota</taxon>
        <taxon>Metazoa</taxon>
        <taxon>Ecdysozoa</taxon>
        <taxon>Nematoda</taxon>
        <taxon>Chromadorea</taxon>
        <taxon>Rhabditida</taxon>
        <taxon>Rhabditina</taxon>
        <taxon>Rhabditomorpha</taxon>
        <taxon>Strongyloidea</taxon>
        <taxon>Trichostrongylidae</taxon>
        <taxon>Trichostrongylus</taxon>
    </lineage>
</organism>
<gene>
    <name evidence="1" type="ORF">GCK32_019516</name>
</gene>
<evidence type="ECO:0000313" key="2">
    <source>
        <dbReference type="Proteomes" id="UP001331761"/>
    </source>
</evidence>
<evidence type="ECO:0000313" key="1">
    <source>
        <dbReference type="EMBL" id="KAK5966109.1"/>
    </source>
</evidence>
<keyword evidence="2" id="KW-1185">Reference proteome</keyword>
<protein>
    <submittedName>
        <fullName evidence="1">Uncharacterized protein</fullName>
    </submittedName>
</protein>
<name>A0AAN8IVC4_TRICO</name>
<proteinExistence type="predicted"/>
<accession>A0AAN8IVC4</accession>